<dbReference type="AlphaFoldDB" id="A0A660HTC9"/>
<reference evidence="1 3" key="1">
    <citation type="journal article" date="2016" name="Int. J. Syst. Evol. Microbiol.">
        <title>Methanosarcina flavescens sp. nov., a methanogenic archaeon isolated from a full-scale anaerobic digester.</title>
        <authorList>
            <person name="Kern T."/>
            <person name="Fischer M.A."/>
            <person name="Deppenmeier U."/>
            <person name="Schmitz R.A."/>
            <person name="Rother M."/>
        </authorList>
    </citation>
    <scope>NUCLEOTIDE SEQUENCE [LARGE SCALE GENOMIC DNA]</scope>
    <source>
        <strain evidence="1 3">E03.2</strain>
    </source>
</reference>
<gene>
    <name evidence="1" type="ORF">AOB57_009580</name>
    <name evidence="2" type="ORF">GX302_13525</name>
</gene>
<protein>
    <submittedName>
        <fullName evidence="1">Uncharacterized protein</fullName>
    </submittedName>
</protein>
<evidence type="ECO:0000313" key="1">
    <source>
        <dbReference type="EMBL" id="AYK15409.1"/>
    </source>
</evidence>
<keyword evidence="3" id="KW-1185">Reference proteome</keyword>
<proteinExistence type="predicted"/>
<dbReference type="OrthoDB" id="136020at2157"/>
<name>A0A660HTC9_9EURY</name>
<organism evidence="1 3">
    <name type="scientific">Methanosarcina flavescens</name>
    <dbReference type="NCBI Taxonomy" id="1715806"/>
    <lineage>
        <taxon>Archaea</taxon>
        <taxon>Methanobacteriati</taxon>
        <taxon>Methanobacteriota</taxon>
        <taxon>Stenosarchaea group</taxon>
        <taxon>Methanomicrobia</taxon>
        <taxon>Methanosarcinales</taxon>
        <taxon>Methanosarcinaceae</taxon>
        <taxon>Methanosarcina</taxon>
    </lineage>
</organism>
<dbReference type="RefSeq" id="WP_054298274.1">
    <property type="nucleotide sequence ID" value="NZ_CP032683.1"/>
</dbReference>
<dbReference type="Proteomes" id="UP000585579">
    <property type="component" value="Unassembled WGS sequence"/>
</dbReference>
<sequence length="139" mass="15884">MTTAEETEKANLIKLKTVVEKIEETPDDKMLHTLIVELKNLSGKQYPVTDDAIREHFGFEPTKEIDEDTRKTCVYYTHHVLKEHINCGIKTIARIRGDSVIEGVSPDYSGTFKEVKRMITKTSLRAPKFIGNEGLLYNE</sequence>
<evidence type="ECO:0000313" key="2">
    <source>
        <dbReference type="EMBL" id="NLK33793.1"/>
    </source>
</evidence>
<dbReference type="EMBL" id="JAAYQL010000080">
    <property type="protein sequence ID" value="NLK33793.1"/>
    <property type="molecule type" value="Genomic_DNA"/>
</dbReference>
<dbReference type="GeneID" id="53688367"/>
<dbReference type="Proteomes" id="UP000053087">
    <property type="component" value="Chromosome"/>
</dbReference>
<reference evidence="1" key="2">
    <citation type="submission" date="2018-10" db="EMBL/GenBank/DDBJ databases">
        <authorList>
            <person name="Fischer M.A."/>
            <person name="Kern T."/>
            <person name="Deppenmeier U."/>
            <person name="Schmitz R.A."/>
            <person name="Rother M."/>
        </authorList>
    </citation>
    <scope>NUCLEOTIDE SEQUENCE</scope>
    <source>
        <strain evidence="1">E03.2</strain>
    </source>
</reference>
<accession>A0A660HTC9</accession>
<reference evidence="2 4" key="3">
    <citation type="journal article" date="2020" name="Biotechnol. Biofuels">
        <title>New insights from the biogas microbiome by comprehensive genome-resolved metagenomics of nearly 1600 species originating from multiple anaerobic digesters.</title>
        <authorList>
            <person name="Campanaro S."/>
            <person name="Treu L."/>
            <person name="Rodriguez-R L.M."/>
            <person name="Kovalovszki A."/>
            <person name="Ziels R.M."/>
            <person name="Maus I."/>
            <person name="Zhu X."/>
            <person name="Kougias P.G."/>
            <person name="Basile A."/>
            <person name="Luo G."/>
            <person name="Schluter A."/>
            <person name="Konstantinidis K.T."/>
            <person name="Angelidaki I."/>
        </authorList>
    </citation>
    <scope>NUCLEOTIDE SEQUENCE [LARGE SCALE GENOMIC DNA]</scope>
    <source>
        <strain evidence="2">AS22ysBPME_46</strain>
    </source>
</reference>
<dbReference type="EMBL" id="CP032683">
    <property type="protein sequence ID" value="AYK15409.1"/>
    <property type="molecule type" value="Genomic_DNA"/>
</dbReference>
<evidence type="ECO:0000313" key="4">
    <source>
        <dbReference type="Proteomes" id="UP000585579"/>
    </source>
</evidence>
<dbReference type="KEGG" id="mfz:AOB57_009580"/>
<evidence type="ECO:0000313" key="3">
    <source>
        <dbReference type="Proteomes" id="UP000053087"/>
    </source>
</evidence>